<feature type="transmembrane region" description="Helical" evidence="7">
    <location>
        <begin position="21"/>
        <end position="38"/>
    </location>
</feature>
<feature type="domain" description="ABC transmembrane type-1" evidence="8">
    <location>
        <begin position="79"/>
        <end position="290"/>
    </location>
</feature>
<keyword evidence="6 7" id="KW-0472">Membrane</keyword>
<evidence type="ECO:0000256" key="5">
    <source>
        <dbReference type="ARBA" id="ARBA00022989"/>
    </source>
</evidence>
<keyword evidence="2 7" id="KW-0813">Transport</keyword>
<dbReference type="InterPro" id="IPR051393">
    <property type="entry name" value="ABC_transporter_permease"/>
</dbReference>
<sequence>MESVKKKRRLSPLARRQRISAWMFLVPGIITTVWLRYYPMLKAFYMSLFNYDAVSPPGKFVGMKNYQALFKTSFYWEAWGNTFAFLFLTLLMVFWIPLVQAIFLNEINRGRKLFTTVYLITTLIPMSVNVIVWKWIWDPDYGIANQIFKFFGGDAQMWLSNPDLTKFCIVFPGIVGGGVNVLLYLTAIQGISKDIYEAAALDGCVGWRKVVHIILPNIRFIVVIQLVLSCITTMQILDVPYQFTSGGPSGASTSLGIFIYNSVYTDLNYGKSAAASVTLFVVIAILTVLQMKLDKSEAA</sequence>
<evidence type="ECO:0000259" key="8">
    <source>
        <dbReference type="PROSITE" id="PS50928"/>
    </source>
</evidence>
<comment type="caution">
    <text evidence="9">The sequence shown here is derived from an EMBL/GenBank/DDBJ whole genome shotgun (WGS) entry which is preliminary data.</text>
</comment>
<evidence type="ECO:0000256" key="7">
    <source>
        <dbReference type="RuleBase" id="RU363032"/>
    </source>
</evidence>
<evidence type="ECO:0000313" key="10">
    <source>
        <dbReference type="EMBL" id="MST93036.1"/>
    </source>
</evidence>
<feature type="transmembrane region" description="Helical" evidence="7">
    <location>
        <begin position="83"/>
        <end position="104"/>
    </location>
</feature>
<evidence type="ECO:0000256" key="4">
    <source>
        <dbReference type="ARBA" id="ARBA00022692"/>
    </source>
</evidence>
<keyword evidence="5 7" id="KW-1133">Transmembrane helix</keyword>
<dbReference type="Proteomes" id="UP000053433">
    <property type="component" value="Unassembled WGS sequence"/>
</dbReference>
<keyword evidence="4 7" id="KW-0812">Transmembrane</keyword>
<evidence type="ECO:0000313" key="9">
    <source>
        <dbReference type="EMBL" id="KUE74944.1"/>
    </source>
</evidence>
<keyword evidence="3" id="KW-1003">Cell membrane</keyword>
<dbReference type="InterPro" id="IPR035906">
    <property type="entry name" value="MetI-like_sf"/>
</dbReference>
<feature type="transmembrane region" description="Helical" evidence="7">
    <location>
        <begin position="116"/>
        <end position="136"/>
    </location>
</feature>
<accession>A0A0W7TM80</accession>
<dbReference type="PANTHER" id="PTHR30193:SF41">
    <property type="entry name" value="DIACETYLCHITOBIOSE UPTAKE SYSTEM PERMEASE PROTEIN NGCF"/>
    <property type="match status" value="1"/>
</dbReference>
<reference evidence="9 11" key="1">
    <citation type="submission" date="2015-10" db="EMBL/GenBank/DDBJ databases">
        <title>A novel member of the family Ruminococcaceae isolated from human faeces.</title>
        <authorList>
            <person name="Shkoporov A.N."/>
            <person name="Chaplin A.V."/>
            <person name="Motuzova O.V."/>
            <person name="Kafarskaia L.I."/>
            <person name="Efimov B.A."/>
        </authorList>
    </citation>
    <scope>NUCLEOTIDE SEQUENCE [LARGE SCALE GENOMIC DNA]</scope>
    <source>
        <strain evidence="9 11">668</strain>
    </source>
</reference>
<dbReference type="GO" id="GO:0055085">
    <property type="term" value="P:transmembrane transport"/>
    <property type="evidence" value="ECO:0007669"/>
    <property type="project" value="InterPro"/>
</dbReference>
<dbReference type="EMBL" id="LMUA01000035">
    <property type="protein sequence ID" value="KUE74944.1"/>
    <property type="molecule type" value="Genomic_DNA"/>
</dbReference>
<dbReference type="AlphaFoldDB" id="A0A0W7TM80"/>
<dbReference type="Proteomes" id="UP000431913">
    <property type="component" value="Unassembled WGS sequence"/>
</dbReference>
<evidence type="ECO:0000256" key="6">
    <source>
        <dbReference type="ARBA" id="ARBA00023136"/>
    </source>
</evidence>
<dbReference type="SUPFAM" id="SSF161098">
    <property type="entry name" value="MetI-like"/>
    <property type="match status" value="1"/>
</dbReference>
<feature type="transmembrane region" description="Helical" evidence="7">
    <location>
        <begin position="164"/>
        <end position="185"/>
    </location>
</feature>
<organism evidence="9 11">
    <name type="scientific">Ruthenibacterium lactatiformans</name>
    <dbReference type="NCBI Taxonomy" id="1550024"/>
    <lineage>
        <taxon>Bacteria</taxon>
        <taxon>Bacillati</taxon>
        <taxon>Bacillota</taxon>
        <taxon>Clostridia</taxon>
        <taxon>Eubacteriales</taxon>
        <taxon>Oscillospiraceae</taxon>
        <taxon>Ruthenibacterium</taxon>
    </lineage>
</organism>
<dbReference type="InterPro" id="IPR000515">
    <property type="entry name" value="MetI-like"/>
</dbReference>
<comment type="subcellular location">
    <subcellularLocation>
        <location evidence="1 7">Cell membrane</location>
        <topology evidence="1 7">Multi-pass membrane protein</topology>
    </subcellularLocation>
</comment>
<feature type="transmembrane region" description="Helical" evidence="7">
    <location>
        <begin position="218"/>
        <end position="237"/>
    </location>
</feature>
<feature type="transmembrane region" description="Helical" evidence="7">
    <location>
        <begin position="272"/>
        <end position="289"/>
    </location>
</feature>
<evidence type="ECO:0000256" key="2">
    <source>
        <dbReference type="ARBA" id="ARBA00022448"/>
    </source>
</evidence>
<evidence type="ECO:0000256" key="3">
    <source>
        <dbReference type="ARBA" id="ARBA00022475"/>
    </source>
</evidence>
<reference evidence="10 12" key="2">
    <citation type="submission" date="2019-08" db="EMBL/GenBank/DDBJ databases">
        <title>In-depth cultivation of the pig gut microbiome towards novel bacterial diversity and tailored functional studies.</title>
        <authorList>
            <person name="Wylensek D."/>
            <person name="Hitch T.C.A."/>
            <person name="Clavel T."/>
        </authorList>
    </citation>
    <scope>NUCLEOTIDE SEQUENCE [LARGE SCALE GENOMIC DNA]</scope>
    <source>
        <strain evidence="10 12">WCA3-601-WT-6J</strain>
    </source>
</reference>
<dbReference type="Gene3D" id="1.10.3720.10">
    <property type="entry name" value="MetI-like"/>
    <property type="match status" value="1"/>
</dbReference>
<evidence type="ECO:0000313" key="11">
    <source>
        <dbReference type="Proteomes" id="UP000053433"/>
    </source>
</evidence>
<protein>
    <submittedName>
        <fullName evidence="9">Sugar ABC transporter permease</fullName>
    </submittedName>
</protein>
<dbReference type="EMBL" id="VUNJ01000018">
    <property type="protein sequence ID" value="MST93036.1"/>
    <property type="molecule type" value="Genomic_DNA"/>
</dbReference>
<dbReference type="RefSeq" id="WP_058723811.1">
    <property type="nucleotide sequence ID" value="NZ_JAETPD010000020.1"/>
</dbReference>
<proteinExistence type="inferred from homology"/>
<dbReference type="PANTHER" id="PTHR30193">
    <property type="entry name" value="ABC TRANSPORTER PERMEASE PROTEIN"/>
    <property type="match status" value="1"/>
</dbReference>
<dbReference type="CDD" id="cd06261">
    <property type="entry name" value="TM_PBP2"/>
    <property type="match status" value="1"/>
</dbReference>
<evidence type="ECO:0000313" key="12">
    <source>
        <dbReference type="Proteomes" id="UP000431913"/>
    </source>
</evidence>
<evidence type="ECO:0000256" key="1">
    <source>
        <dbReference type="ARBA" id="ARBA00004651"/>
    </source>
</evidence>
<comment type="similarity">
    <text evidence="7">Belongs to the binding-protein-dependent transport system permease family.</text>
</comment>
<dbReference type="GO" id="GO:0005886">
    <property type="term" value="C:plasma membrane"/>
    <property type="evidence" value="ECO:0007669"/>
    <property type="project" value="UniProtKB-SubCell"/>
</dbReference>
<name>A0A0W7TM80_9FIRM</name>
<dbReference type="PROSITE" id="PS50928">
    <property type="entry name" value="ABC_TM1"/>
    <property type="match status" value="1"/>
</dbReference>
<gene>
    <name evidence="9" type="ORF">ASJ35_16480</name>
    <name evidence="10" type="ORF">FYJ76_14035</name>
</gene>
<dbReference type="Pfam" id="PF00528">
    <property type="entry name" value="BPD_transp_1"/>
    <property type="match status" value="1"/>
</dbReference>